<protein>
    <recommendedName>
        <fullName evidence="4">Vomeronasal type-1 receptor</fullName>
    </recommendedName>
</protein>
<sequence>MSRLADYFVVVGFDHDKERSGLSSGKVLQRFPRKIGMIHLLLMVLNYFVSLRAGICQPFVSSQHILYQYSQISMLIVTTVHAFPSTNLLLSHLANHLMKKVKRKRWSPLGAGTASFHYVCSKMSSFSFKARLLFYFSKLPRNHLHCI</sequence>
<comment type="caution">
    <text evidence="2">The sequence shown here is derived from an EMBL/GenBank/DDBJ whole genome shotgun (WGS) entry which is preliminary data.</text>
</comment>
<feature type="transmembrane region" description="Helical" evidence="1">
    <location>
        <begin position="72"/>
        <end position="94"/>
    </location>
</feature>
<keyword evidence="1" id="KW-1133">Transmembrane helix</keyword>
<dbReference type="EMBL" id="BPLR01015232">
    <property type="protein sequence ID" value="GIY74579.1"/>
    <property type="molecule type" value="Genomic_DNA"/>
</dbReference>
<dbReference type="AlphaFoldDB" id="A0AAV4VXZ3"/>
<keyword evidence="1" id="KW-0472">Membrane</keyword>
<evidence type="ECO:0000313" key="2">
    <source>
        <dbReference type="EMBL" id="GIY74579.1"/>
    </source>
</evidence>
<keyword evidence="1" id="KW-0812">Transmembrane</keyword>
<reference evidence="2 3" key="1">
    <citation type="submission" date="2021-06" db="EMBL/GenBank/DDBJ databases">
        <title>Caerostris extrusa draft genome.</title>
        <authorList>
            <person name="Kono N."/>
            <person name="Arakawa K."/>
        </authorList>
    </citation>
    <scope>NUCLEOTIDE SEQUENCE [LARGE SCALE GENOMIC DNA]</scope>
</reference>
<feature type="transmembrane region" description="Helical" evidence="1">
    <location>
        <begin position="40"/>
        <end position="60"/>
    </location>
</feature>
<evidence type="ECO:0008006" key="4">
    <source>
        <dbReference type="Google" id="ProtNLM"/>
    </source>
</evidence>
<gene>
    <name evidence="2" type="ORF">CEXT_353231</name>
</gene>
<evidence type="ECO:0000256" key="1">
    <source>
        <dbReference type="SAM" id="Phobius"/>
    </source>
</evidence>
<keyword evidence="3" id="KW-1185">Reference proteome</keyword>
<accession>A0AAV4VXZ3</accession>
<proteinExistence type="predicted"/>
<dbReference type="Proteomes" id="UP001054945">
    <property type="component" value="Unassembled WGS sequence"/>
</dbReference>
<organism evidence="2 3">
    <name type="scientific">Caerostris extrusa</name>
    <name type="common">Bark spider</name>
    <name type="synonym">Caerostris bankana</name>
    <dbReference type="NCBI Taxonomy" id="172846"/>
    <lineage>
        <taxon>Eukaryota</taxon>
        <taxon>Metazoa</taxon>
        <taxon>Ecdysozoa</taxon>
        <taxon>Arthropoda</taxon>
        <taxon>Chelicerata</taxon>
        <taxon>Arachnida</taxon>
        <taxon>Araneae</taxon>
        <taxon>Araneomorphae</taxon>
        <taxon>Entelegynae</taxon>
        <taxon>Araneoidea</taxon>
        <taxon>Araneidae</taxon>
        <taxon>Caerostris</taxon>
    </lineage>
</organism>
<name>A0AAV4VXZ3_CAEEX</name>
<evidence type="ECO:0000313" key="3">
    <source>
        <dbReference type="Proteomes" id="UP001054945"/>
    </source>
</evidence>